<dbReference type="SUPFAM" id="SSF53955">
    <property type="entry name" value="Lysozyme-like"/>
    <property type="match status" value="1"/>
</dbReference>
<keyword evidence="21" id="KW-0511">Multifunctional enzyme</keyword>
<protein>
    <recommendedName>
        <fullName evidence="7">Penicillin-binding protein 1A</fullName>
        <ecNumber evidence="24">2.4.99.28</ecNumber>
        <ecNumber evidence="6">3.4.16.4</ecNumber>
    </recommendedName>
</protein>
<dbReference type="GO" id="GO:0071555">
    <property type="term" value="P:cell wall organization"/>
    <property type="evidence" value="ECO:0007669"/>
    <property type="project" value="UniProtKB-KW"/>
</dbReference>
<evidence type="ECO:0000256" key="22">
    <source>
        <dbReference type="ARBA" id="ARBA00023316"/>
    </source>
</evidence>
<comment type="function">
    <text evidence="1">Cell wall formation. Synthesis of cross-linked peptidoglycan from the lipid intermediates. The enzyme has a penicillin-insensitive transglycosylase N-terminal domain (formation of linear glycan strands) and a penicillin-sensitive transpeptidase C-terminal domain (cross-linking of the peptide subunits).</text>
</comment>
<comment type="subcellular location">
    <subcellularLocation>
        <location evidence="2">Cell membrane</location>
        <topology evidence="2">Single-pass type II membrane protein</topology>
    </subcellularLocation>
</comment>
<dbReference type="GO" id="GO:0009252">
    <property type="term" value="P:peptidoglycan biosynthetic process"/>
    <property type="evidence" value="ECO:0007669"/>
    <property type="project" value="UniProtKB-UniPathway"/>
</dbReference>
<evidence type="ECO:0000256" key="7">
    <source>
        <dbReference type="ARBA" id="ARBA00018638"/>
    </source>
</evidence>
<evidence type="ECO:0000256" key="4">
    <source>
        <dbReference type="ARBA" id="ARBA00007090"/>
    </source>
</evidence>
<evidence type="ECO:0000256" key="10">
    <source>
        <dbReference type="ARBA" id="ARBA00022670"/>
    </source>
</evidence>
<keyword evidence="16" id="KW-0735">Signal-anchor</keyword>
<evidence type="ECO:0000256" key="21">
    <source>
        <dbReference type="ARBA" id="ARBA00023268"/>
    </source>
</evidence>
<keyword evidence="12" id="KW-0808">Transferase</keyword>
<evidence type="ECO:0000313" key="31">
    <source>
        <dbReference type="Proteomes" id="UP000094652"/>
    </source>
</evidence>
<feature type="domain" description="Penicillin-binding protein transpeptidase" evidence="28">
    <location>
        <begin position="387"/>
        <end position="667"/>
    </location>
</feature>
<accession>A0A1D7XIB3</accession>
<evidence type="ECO:0000256" key="25">
    <source>
        <dbReference type="ARBA" id="ARBA00049902"/>
    </source>
</evidence>
<evidence type="ECO:0000256" key="12">
    <source>
        <dbReference type="ARBA" id="ARBA00022679"/>
    </source>
</evidence>
<comment type="catalytic activity">
    <reaction evidence="25">
        <text>[GlcNAc-(1-&gt;4)-Mur2Ac(oyl-L-Ala-gamma-D-Glu-L-Lys-D-Ala-D-Ala)](n)-di-trans,octa-cis-undecaprenyl diphosphate + beta-D-GlcNAc-(1-&gt;4)-Mur2Ac(oyl-L-Ala-gamma-D-Glu-L-Lys-D-Ala-D-Ala)-di-trans,octa-cis-undecaprenyl diphosphate = [GlcNAc-(1-&gt;4)-Mur2Ac(oyl-L-Ala-gamma-D-Glu-L-Lys-D-Ala-D-Ala)](n+1)-di-trans,octa-cis-undecaprenyl diphosphate + di-trans,octa-cis-undecaprenyl diphosphate + H(+)</text>
        <dbReference type="Rhea" id="RHEA:23708"/>
        <dbReference type="Rhea" id="RHEA-COMP:9602"/>
        <dbReference type="Rhea" id="RHEA-COMP:9603"/>
        <dbReference type="ChEBI" id="CHEBI:15378"/>
        <dbReference type="ChEBI" id="CHEBI:58405"/>
        <dbReference type="ChEBI" id="CHEBI:60033"/>
        <dbReference type="ChEBI" id="CHEBI:78435"/>
        <dbReference type="EC" id="2.4.99.28"/>
    </reaction>
</comment>
<dbReference type="GO" id="GO:0009002">
    <property type="term" value="F:serine-type D-Ala-D-Ala carboxypeptidase activity"/>
    <property type="evidence" value="ECO:0007669"/>
    <property type="project" value="UniProtKB-EC"/>
</dbReference>
<dbReference type="UniPathway" id="UPA00219"/>
<dbReference type="InterPro" id="IPR012338">
    <property type="entry name" value="Beta-lactam/transpept-like"/>
</dbReference>
<evidence type="ECO:0000256" key="23">
    <source>
        <dbReference type="ARBA" id="ARBA00034000"/>
    </source>
</evidence>
<evidence type="ECO:0000256" key="18">
    <source>
        <dbReference type="ARBA" id="ARBA00022989"/>
    </source>
</evidence>
<evidence type="ECO:0000256" key="3">
    <source>
        <dbReference type="ARBA" id="ARBA00004752"/>
    </source>
</evidence>
<dbReference type="InterPro" id="IPR023346">
    <property type="entry name" value="Lysozyme-like_dom_sf"/>
</dbReference>
<dbReference type="GO" id="GO:0030288">
    <property type="term" value="C:outer membrane-bounded periplasmic space"/>
    <property type="evidence" value="ECO:0007669"/>
    <property type="project" value="TreeGrafter"/>
</dbReference>
<comment type="similarity">
    <text evidence="4">In the C-terminal section; belongs to the transpeptidase family.</text>
</comment>
<keyword evidence="13" id="KW-0812">Transmembrane</keyword>
<evidence type="ECO:0000259" key="28">
    <source>
        <dbReference type="Pfam" id="PF00905"/>
    </source>
</evidence>
<dbReference type="InterPro" id="IPR001264">
    <property type="entry name" value="Glyco_trans_51"/>
</dbReference>
<keyword evidence="9" id="KW-0121">Carboxypeptidase</keyword>
<keyword evidence="10" id="KW-0645">Protease</keyword>
<evidence type="ECO:0000256" key="1">
    <source>
        <dbReference type="ARBA" id="ARBA00002624"/>
    </source>
</evidence>
<reference evidence="31" key="1">
    <citation type="submission" date="2016-09" db="EMBL/GenBank/DDBJ databases">
        <title>Genomics of Clostridium taeniosporum, an organism which forms endospores with ribbon-like appendages.</title>
        <authorList>
            <person name="Walker J.R."/>
        </authorList>
    </citation>
    <scope>NUCLEOTIDE SEQUENCE [LARGE SCALE GENOMIC DNA]</scope>
    <source>
        <strain evidence="31">1/k</strain>
    </source>
</reference>
<dbReference type="SUPFAM" id="SSF56601">
    <property type="entry name" value="beta-lactamase/transpeptidase-like"/>
    <property type="match status" value="1"/>
</dbReference>
<dbReference type="GO" id="GO:0046677">
    <property type="term" value="P:response to antibiotic"/>
    <property type="evidence" value="ECO:0007669"/>
    <property type="project" value="UniProtKB-KW"/>
</dbReference>
<dbReference type="GO" id="GO:0008360">
    <property type="term" value="P:regulation of cell shape"/>
    <property type="evidence" value="ECO:0007669"/>
    <property type="project" value="UniProtKB-KW"/>
</dbReference>
<feature type="region of interest" description="Disordered" evidence="27">
    <location>
        <begin position="782"/>
        <end position="835"/>
    </location>
</feature>
<evidence type="ECO:0000256" key="16">
    <source>
        <dbReference type="ARBA" id="ARBA00022968"/>
    </source>
</evidence>
<feature type="compositionally biased region" description="Basic residues" evidence="27">
    <location>
        <begin position="8"/>
        <end position="27"/>
    </location>
</feature>
<evidence type="ECO:0000256" key="27">
    <source>
        <dbReference type="SAM" id="MobiDB-lite"/>
    </source>
</evidence>
<keyword evidence="20" id="KW-0046">Antibiotic resistance</keyword>
<name>A0A1D7XIB3_9CLOT</name>
<keyword evidence="17" id="KW-0573">Peptidoglycan synthesis</keyword>
<evidence type="ECO:0000256" key="2">
    <source>
        <dbReference type="ARBA" id="ARBA00004401"/>
    </source>
</evidence>
<keyword evidence="15" id="KW-0133">Cell shape</keyword>
<comment type="pathway">
    <text evidence="3">Cell wall biogenesis; peptidoglycan biosynthesis.</text>
</comment>
<keyword evidence="14" id="KW-0378">Hydrolase</keyword>
<evidence type="ECO:0000256" key="8">
    <source>
        <dbReference type="ARBA" id="ARBA00022475"/>
    </source>
</evidence>
<comment type="similarity">
    <text evidence="5">In the N-terminal section; belongs to the glycosyltransferase 51 family.</text>
</comment>
<evidence type="ECO:0000256" key="9">
    <source>
        <dbReference type="ARBA" id="ARBA00022645"/>
    </source>
</evidence>
<comment type="pathway">
    <text evidence="26">Glycan biosynthesis.</text>
</comment>
<evidence type="ECO:0000259" key="29">
    <source>
        <dbReference type="Pfam" id="PF00912"/>
    </source>
</evidence>
<dbReference type="GO" id="GO:0008658">
    <property type="term" value="F:penicillin binding"/>
    <property type="evidence" value="ECO:0007669"/>
    <property type="project" value="InterPro"/>
</dbReference>
<evidence type="ECO:0000256" key="20">
    <source>
        <dbReference type="ARBA" id="ARBA00023251"/>
    </source>
</evidence>
<dbReference type="STRING" id="394958.BGI42_04625"/>
<feature type="domain" description="Glycosyl transferase family 51" evidence="29">
    <location>
        <begin position="89"/>
        <end position="273"/>
    </location>
</feature>
<organism evidence="30 31">
    <name type="scientific">Clostridium taeniosporum</name>
    <dbReference type="NCBI Taxonomy" id="394958"/>
    <lineage>
        <taxon>Bacteria</taxon>
        <taxon>Bacillati</taxon>
        <taxon>Bacillota</taxon>
        <taxon>Clostridia</taxon>
        <taxon>Eubacteriales</taxon>
        <taxon>Clostridiaceae</taxon>
        <taxon>Clostridium</taxon>
    </lineage>
</organism>
<sequence>MSTEKTPNKTKKKNSKHTTKVRKKKKNKTKKLTASTIFKRIVLSILTLVLLVCVVGAGYLLAIIKTTPPLNVEDVLTLNQPSSLYDNKGELMDNLHTNEERYVITSDKIPDNLKNAFISIEDERFLKHKGIDIRRILGAALTDAKKMLTGKRGLHGASTLTQQLLKNTVLTNEVSIKRKVKEIYLALDLEKQLNKDQIITAYLNTIPLGGQVYGVEAASLLYFSKSTSDLSLVECAYLAGITQAPTYYSAYNEDNKKDPSRYINRTLTVLSKMHELGYISESDYNQGVEDINNGKLVFKPSKKDFRLNYEWFVYPAVSQVKRDLKEKYKYTDEEVSRLIVNGGLKIYTTMDRKLQNFTQKTLDKYENLHVGNSETYDENNIPLLQASATIIDYRHGKVLAMVGGRGKQLPQSNNRAYDDLRPIGSTTKPLTVYGPGIDQKIITAATVTDDAPLSPELTKKYPAYAPPNILRNSPDQYLGLIPAREGLMYSKNTCSIINADTIGLKTGISYGEDLGLVYNSASKTSIATVALGQFNNAPNDRDGGNTYKLAAAFGSFGNDGDYVEPLLYTKVVDSKGNTILKSKPKEKHVFSPQTAYIMYDLLKGPVNFYGGAPAKWSDMPVAGKTGTTTNAKDLWFAGLTPYLSGSVWVGYDNPKTVFGGSGTVCANLWGKIMAKAHKNKEVKDLEEPEGIVHVAVCEDSGKLPSDLCSNDPRGNRIRDELFIEGTEPHETCSTHVIGRINRINNKLAGPNTPALLTQNRVFLNKKYPNPLTKDYMYVLPHSQDDYTDGASPELSPPNINEESEVEIPNNNGPFEESSPEPPPVDETDSILKPNQ</sequence>
<evidence type="ECO:0000256" key="14">
    <source>
        <dbReference type="ARBA" id="ARBA00022801"/>
    </source>
</evidence>
<dbReference type="GO" id="GO:0005886">
    <property type="term" value="C:plasma membrane"/>
    <property type="evidence" value="ECO:0007669"/>
    <property type="project" value="UniProtKB-SubCell"/>
</dbReference>
<evidence type="ECO:0000313" key="30">
    <source>
        <dbReference type="EMBL" id="AOR23046.1"/>
    </source>
</evidence>
<dbReference type="PANTHER" id="PTHR32282:SF11">
    <property type="entry name" value="PENICILLIN-BINDING PROTEIN 1B"/>
    <property type="match status" value="1"/>
</dbReference>
<evidence type="ECO:0000256" key="26">
    <source>
        <dbReference type="ARBA" id="ARBA00060592"/>
    </source>
</evidence>
<keyword evidence="11" id="KW-0328">Glycosyltransferase</keyword>
<comment type="catalytic activity">
    <reaction evidence="23">
        <text>Preferential cleavage: (Ac)2-L-Lys-D-Ala-|-D-Ala. Also transpeptidation of peptidyl-alanyl moieties that are N-acyl substituents of D-alanine.</text>
        <dbReference type="EC" id="3.4.16.4"/>
    </reaction>
</comment>
<dbReference type="InterPro" id="IPR001460">
    <property type="entry name" value="PCN-bd_Tpept"/>
</dbReference>
<evidence type="ECO:0000256" key="15">
    <source>
        <dbReference type="ARBA" id="ARBA00022960"/>
    </source>
</evidence>
<dbReference type="EC" id="3.4.16.4" evidence="6"/>
<keyword evidence="19" id="KW-0472">Membrane</keyword>
<dbReference type="Gene3D" id="3.40.710.10">
    <property type="entry name" value="DD-peptidase/beta-lactamase superfamily"/>
    <property type="match status" value="1"/>
</dbReference>
<dbReference type="Pfam" id="PF00905">
    <property type="entry name" value="Transpeptidase"/>
    <property type="match status" value="1"/>
</dbReference>
<evidence type="ECO:0000256" key="5">
    <source>
        <dbReference type="ARBA" id="ARBA00007739"/>
    </source>
</evidence>
<dbReference type="Proteomes" id="UP000094652">
    <property type="component" value="Chromosome"/>
</dbReference>
<evidence type="ECO:0000256" key="17">
    <source>
        <dbReference type="ARBA" id="ARBA00022984"/>
    </source>
</evidence>
<evidence type="ECO:0000256" key="11">
    <source>
        <dbReference type="ARBA" id="ARBA00022676"/>
    </source>
</evidence>
<keyword evidence="8" id="KW-1003">Cell membrane</keyword>
<evidence type="ECO:0000256" key="13">
    <source>
        <dbReference type="ARBA" id="ARBA00022692"/>
    </source>
</evidence>
<dbReference type="EC" id="2.4.99.28" evidence="24"/>
<feature type="region of interest" description="Disordered" evidence="27">
    <location>
        <begin position="1"/>
        <end position="27"/>
    </location>
</feature>
<dbReference type="GO" id="GO:0006508">
    <property type="term" value="P:proteolysis"/>
    <property type="evidence" value="ECO:0007669"/>
    <property type="project" value="UniProtKB-KW"/>
</dbReference>
<evidence type="ECO:0000256" key="6">
    <source>
        <dbReference type="ARBA" id="ARBA00012448"/>
    </source>
</evidence>
<dbReference type="GO" id="GO:0008955">
    <property type="term" value="F:peptidoglycan glycosyltransferase activity"/>
    <property type="evidence" value="ECO:0007669"/>
    <property type="project" value="UniProtKB-EC"/>
</dbReference>
<keyword evidence="18" id="KW-1133">Transmembrane helix</keyword>
<dbReference type="AlphaFoldDB" id="A0A1D7XIB3"/>
<evidence type="ECO:0000256" key="19">
    <source>
        <dbReference type="ARBA" id="ARBA00023136"/>
    </source>
</evidence>
<dbReference type="EMBL" id="CP017253">
    <property type="protein sequence ID" value="AOR23046.1"/>
    <property type="molecule type" value="Genomic_DNA"/>
</dbReference>
<keyword evidence="22" id="KW-0961">Cell wall biogenesis/degradation</keyword>
<dbReference type="InterPro" id="IPR036950">
    <property type="entry name" value="PBP_transglycosylase"/>
</dbReference>
<dbReference type="OrthoDB" id="9766909at2"/>
<dbReference type="Gene3D" id="1.10.3810.10">
    <property type="entry name" value="Biosynthetic peptidoglycan transglycosylase-like"/>
    <property type="match status" value="1"/>
</dbReference>
<dbReference type="InterPro" id="IPR050396">
    <property type="entry name" value="Glycosyltr_51/Transpeptidase"/>
</dbReference>
<dbReference type="FunFam" id="1.10.3810.10:FF:000001">
    <property type="entry name" value="Penicillin-binding protein 1A"/>
    <property type="match status" value="1"/>
</dbReference>
<dbReference type="KEGG" id="ctae:BGI42_04625"/>
<evidence type="ECO:0000256" key="24">
    <source>
        <dbReference type="ARBA" id="ARBA00044770"/>
    </source>
</evidence>
<proteinExistence type="inferred from homology"/>
<keyword evidence="31" id="KW-1185">Reference proteome</keyword>
<dbReference type="Pfam" id="PF00912">
    <property type="entry name" value="Transgly"/>
    <property type="match status" value="1"/>
</dbReference>
<dbReference type="PANTHER" id="PTHR32282">
    <property type="entry name" value="BINDING PROTEIN TRANSPEPTIDASE, PUTATIVE-RELATED"/>
    <property type="match status" value="1"/>
</dbReference>
<dbReference type="RefSeq" id="WP_069679201.1">
    <property type="nucleotide sequence ID" value="NZ_CP017253.2"/>
</dbReference>
<gene>
    <name evidence="30" type="ORF">BGI42_04625</name>
</gene>